<name>A0A010SRE1_PSEFL</name>
<dbReference type="PATRIC" id="fig|1042209.11.peg.3973"/>
<protein>
    <submittedName>
        <fullName evidence="1">Uncharacterized protein</fullName>
    </submittedName>
</protein>
<evidence type="ECO:0000313" key="1">
    <source>
        <dbReference type="EMBL" id="EXF93593.1"/>
    </source>
</evidence>
<comment type="caution">
    <text evidence="1">The sequence shown here is derived from an EMBL/GenBank/DDBJ whole genome shotgun (WGS) entry which is preliminary data.</text>
</comment>
<gene>
    <name evidence="1" type="ORF">HK44_007965</name>
</gene>
<sequence length="52" mass="6007">MAHSLQYHIGESVRAIEVEIVRLLDVVVCLSRHRHIYQAQCVQPKGFGSIYR</sequence>
<accession>A0A010SRE1</accession>
<evidence type="ECO:0000313" key="2">
    <source>
        <dbReference type="Proteomes" id="UP000022611"/>
    </source>
</evidence>
<dbReference type="HOGENOM" id="CLU_3083731_0_0_6"/>
<organism evidence="1 2">
    <name type="scientific">Pseudomonas fluorescens HK44</name>
    <dbReference type="NCBI Taxonomy" id="1042209"/>
    <lineage>
        <taxon>Bacteria</taxon>
        <taxon>Pseudomonadati</taxon>
        <taxon>Pseudomonadota</taxon>
        <taxon>Gammaproteobacteria</taxon>
        <taxon>Pseudomonadales</taxon>
        <taxon>Pseudomonadaceae</taxon>
        <taxon>Pseudomonas</taxon>
    </lineage>
</organism>
<dbReference type="AlphaFoldDB" id="A0A010SRE1"/>
<reference evidence="1 2" key="1">
    <citation type="journal article" date="2011" name="J. Bacteriol.">
        <title>Draft genome sequence of the polycyclic aromatic hydrocarbon-degrading, genetically engineered bioluminescent bioreporter Pseudomonas fluorescens HK44.</title>
        <authorList>
            <person name="Chauhan A."/>
            <person name="Layton A.C."/>
            <person name="Williams D.E."/>
            <person name="Smartt A.E."/>
            <person name="Ripp S."/>
            <person name="Karpinets T.V."/>
            <person name="Brown S.D."/>
            <person name="Sayler G.S."/>
        </authorList>
    </citation>
    <scope>NUCLEOTIDE SEQUENCE [LARGE SCALE GENOMIC DNA]</scope>
    <source>
        <strain evidence="1 2">HK44</strain>
    </source>
</reference>
<proteinExistence type="predicted"/>
<dbReference type="Proteomes" id="UP000022611">
    <property type="component" value="Unassembled WGS sequence"/>
</dbReference>
<dbReference type="EMBL" id="AFOY02000015">
    <property type="protein sequence ID" value="EXF93593.1"/>
    <property type="molecule type" value="Genomic_DNA"/>
</dbReference>